<dbReference type="PANTHER" id="PTHR23117:SF13">
    <property type="entry name" value="GUANYLATE KINASE"/>
    <property type="match status" value="1"/>
</dbReference>
<dbReference type="KEGG" id="lol:LACOL_0389"/>
<dbReference type="Gene3D" id="3.40.50.300">
    <property type="entry name" value="P-loop containing nucleotide triphosphate hydrolases"/>
    <property type="match status" value="1"/>
</dbReference>
<comment type="function">
    <text evidence="1">Essential for recycling GMP and indirectly, cGMP.</text>
</comment>
<dbReference type="GO" id="GO:0005829">
    <property type="term" value="C:cytosol"/>
    <property type="evidence" value="ECO:0007669"/>
    <property type="project" value="TreeGrafter"/>
</dbReference>
<dbReference type="SMART" id="SM00072">
    <property type="entry name" value="GuKc"/>
    <property type="match status" value="1"/>
</dbReference>
<dbReference type="STRING" id="1423778.FC70_GL000908"/>
<evidence type="ECO:0000256" key="1">
    <source>
        <dbReference type="ARBA" id="ARBA00003531"/>
    </source>
</evidence>
<dbReference type="Pfam" id="PF00625">
    <property type="entry name" value="Guanylate_kin"/>
    <property type="match status" value="1"/>
</dbReference>
<comment type="similarity">
    <text evidence="2">Belongs to the guanylate kinase family.</text>
</comment>
<dbReference type="PROSITE" id="PS50052">
    <property type="entry name" value="GUANYLATE_KINASE_2"/>
    <property type="match status" value="1"/>
</dbReference>
<keyword evidence="4 7" id="KW-0418">Kinase</keyword>
<proteinExistence type="inferred from homology"/>
<protein>
    <submittedName>
        <fullName evidence="7">Guanylate kinase</fullName>
    </submittedName>
</protein>
<comment type="caution">
    <text evidence="7">The sequence shown here is derived from an EMBL/GenBank/DDBJ whole genome shotgun (WGS) entry which is preliminary data.</text>
</comment>
<dbReference type="EMBL" id="AZFE01000031">
    <property type="protein sequence ID" value="KRL55312.1"/>
    <property type="molecule type" value="Genomic_DNA"/>
</dbReference>
<evidence type="ECO:0000256" key="2">
    <source>
        <dbReference type="ARBA" id="ARBA00005790"/>
    </source>
</evidence>
<dbReference type="Proteomes" id="UP000051697">
    <property type="component" value="Unassembled WGS sequence"/>
</dbReference>
<gene>
    <name evidence="7" type="ORF">FC70_GL000908</name>
</gene>
<dbReference type="GO" id="GO:0004385">
    <property type="term" value="F:GMP kinase activity"/>
    <property type="evidence" value="ECO:0007669"/>
    <property type="project" value="UniProtKB-EC"/>
</dbReference>
<dbReference type="SUPFAM" id="SSF52540">
    <property type="entry name" value="P-loop containing nucleoside triphosphate hydrolases"/>
    <property type="match status" value="1"/>
</dbReference>
<evidence type="ECO:0000259" key="6">
    <source>
        <dbReference type="PROSITE" id="PS50052"/>
    </source>
</evidence>
<reference evidence="7 8" key="1">
    <citation type="journal article" date="2015" name="Genome Announc.">
        <title>Expanding the biotechnology potential of lactobacilli through comparative genomics of 213 strains and associated genera.</title>
        <authorList>
            <person name="Sun Z."/>
            <person name="Harris H.M."/>
            <person name="McCann A."/>
            <person name="Guo C."/>
            <person name="Argimon S."/>
            <person name="Zhang W."/>
            <person name="Yang X."/>
            <person name="Jeffery I.B."/>
            <person name="Cooney J.C."/>
            <person name="Kagawa T.F."/>
            <person name="Liu W."/>
            <person name="Song Y."/>
            <person name="Salvetti E."/>
            <person name="Wrobel A."/>
            <person name="Rasinkangas P."/>
            <person name="Parkhill J."/>
            <person name="Rea M.C."/>
            <person name="O'Sullivan O."/>
            <person name="Ritari J."/>
            <person name="Douillard F.P."/>
            <person name="Paul Ross R."/>
            <person name="Yang R."/>
            <person name="Briner A.E."/>
            <person name="Felis G.E."/>
            <person name="de Vos W.M."/>
            <person name="Barrangou R."/>
            <person name="Klaenhammer T.R."/>
            <person name="Caufield P.W."/>
            <person name="Cui Y."/>
            <person name="Zhang H."/>
            <person name="O'Toole P.W."/>
        </authorList>
    </citation>
    <scope>NUCLEOTIDE SEQUENCE [LARGE SCALE GENOMIC DNA]</scope>
    <source>
        <strain evidence="7 8">DSM 15707</strain>
    </source>
</reference>
<dbReference type="RefSeq" id="WP_057889864.1">
    <property type="nucleotide sequence ID" value="NZ_AZFE01000031.1"/>
</dbReference>
<dbReference type="PANTHER" id="PTHR23117">
    <property type="entry name" value="GUANYLATE KINASE-RELATED"/>
    <property type="match status" value="1"/>
</dbReference>
<evidence type="ECO:0000256" key="5">
    <source>
        <dbReference type="ARBA" id="ARBA00048594"/>
    </source>
</evidence>
<comment type="catalytic activity">
    <reaction evidence="5">
        <text>GMP + ATP = GDP + ADP</text>
        <dbReference type="Rhea" id="RHEA:20780"/>
        <dbReference type="ChEBI" id="CHEBI:30616"/>
        <dbReference type="ChEBI" id="CHEBI:58115"/>
        <dbReference type="ChEBI" id="CHEBI:58189"/>
        <dbReference type="ChEBI" id="CHEBI:456216"/>
        <dbReference type="EC" id="2.7.4.8"/>
    </reaction>
</comment>
<dbReference type="OrthoDB" id="1033810at2"/>
<keyword evidence="3" id="KW-0808">Transferase</keyword>
<dbReference type="InterPro" id="IPR008144">
    <property type="entry name" value="Guanylate_kin-like_dom"/>
</dbReference>
<name>A0A0R1RE25_9LACO</name>
<evidence type="ECO:0000313" key="8">
    <source>
        <dbReference type="Proteomes" id="UP000051697"/>
    </source>
</evidence>
<accession>A0A0R1RE25</accession>
<keyword evidence="8" id="KW-1185">Reference proteome</keyword>
<feature type="domain" description="Guanylate kinase-like" evidence="6">
    <location>
        <begin position="2"/>
        <end position="184"/>
    </location>
</feature>
<dbReference type="PATRIC" id="fig|1423778.4.peg.941"/>
<dbReference type="InterPro" id="IPR027417">
    <property type="entry name" value="P-loop_NTPase"/>
</dbReference>
<evidence type="ECO:0000256" key="3">
    <source>
        <dbReference type="ARBA" id="ARBA00022679"/>
    </source>
</evidence>
<evidence type="ECO:0000313" key="7">
    <source>
        <dbReference type="EMBL" id="KRL55312.1"/>
    </source>
</evidence>
<dbReference type="AlphaFoldDB" id="A0A0R1RE25"/>
<organism evidence="7 8">
    <name type="scientific">Paucilactobacillus oligofermentans DSM 15707 = LMG 22743</name>
    <dbReference type="NCBI Taxonomy" id="1423778"/>
    <lineage>
        <taxon>Bacteria</taxon>
        <taxon>Bacillati</taxon>
        <taxon>Bacillota</taxon>
        <taxon>Bacilli</taxon>
        <taxon>Lactobacillales</taxon>
        <taxon>Lactobacillaceae</taxon>
        <taxon>Paucilactobacillus</taxon>
    </lineage>
</organism>
<evidence type="ECO:0000256" key="4">
    <source>
        <dbReference type="ARBA" id="ARBA00022777"/>
    </source>
</evidence>
<dbReference type="InterPro" id="IPR008145">
    <property type="entry name" value="GK/Ca_channel_bsu"/>
</dbReference>
<sequence length="184" mass="20956">MKRVLVITGATGSGKTTVSKYLQSKHHLPKVITHTTRKPREGEADGFDYYFETHESMRKLTLLEQVTYDFNQYGSSMEGLDQAWEKADLVTIVLDSKGATTYKEVLGDQAVVIFLTVSEPDALKERLANRGDEKIALIQRIKSAEYHRDLKIPKQLDGQSKVIVNDNWNQTKQELDRIVTELKD</sequence>